<dbReference type="SUPFAM" id="SSF52540">
    <property type="entry name" value="P-loop containing nucleoside triphosphate hydrolases"/>
    <property type="match status" value="1"/>
</dbReference>
<feature type="domain" description="Sulfotransferase" evidence="3">
    <location>
        <begin position="13"/>
        <end position="225"/>
    </location>
</feature>
<keyword evidence="2" id="KW-0325">Glycoprotein</keyword>
<sequence>MISNVGTQQYILPDFLIIGAAKCGTTSMADYLAQHSKVFIPKIKECRFFSGMTPDFKGPGDYVVNQEMITEIGDYVNQFSGQEQKFLGDASVDYLYYYKNTIANIYKYYPKDKLPKLIISLRNPVNRTFSMYAHLKRDLRETLSLPDAIAAEKEREEAHWEWVWQYTAASLYCKQVQYFLEHYDADKIYISIYEDFVKDTEQGMKGIFEFLELDVEYINTEKILNPSGEAKNKTLQRLIVNKGPVVASIKKLIPQGLKDYFVAKNLKSFRITEDDIALLQPIFKEDIAQLEKLLNKELIDWK</sequence>
<evidence type="ECO:0000256" key="1">
    <source>
        <dbReference type="ARBA" id="ARBA00022679"/>
    </source>
</evidence>
<dbReference type="Proteomes" id="UP001143543">
    <property type="component" value="Unassembled WGS sequence"/>
</dbReference>
<organism evidence="4 5">
    <name type="scientific">Neptunitalea lumnitzerae</name>
    <dbReference type="NCBI Taxonomy" id="2965509"/>
    <lineage>
        <taxon>Bacteria</taxon>
        <taxon>Pseudomonadati</taxon>
        <taxon>Bacteroidota</taxon>
        <taxon>Flavobacteriia</taxon>
        <taxon>Flavobacteriales</taxon>
        <taxon>Flavobacteriaceae</taxon>
        <taxon>Neptunitalea</taxon>
    </lineage>
</organism>
<dbReference type="EMBL" id="BRVO01000001">
    <property type="protein sequence ID" value="GLB48137.1"/>
    <property type="molecule type" value="Genomic_DNA"/>
</dbReference>
<accession>A0ABQ5MFG1</accession>
<keyword evidence="5" id="KW-1185">Reference proteome</keyword>
<dbReference type="Pfam" id="PF00685">
    <property type="entry name" value="Sulfotransfer_1"/>
    <property type="match status" value="1"/>
</dbReference>
<dbReference type="Gene3D" id="3.40.50.300">
    <property type="entry name" value="P-loop containing nucleotide triphosphate hydrolases"/>
    <property type="match status" value="1"/>
</dbReference>
<dbReference type="InterPro" id="IPR027417">
    <property type="entry name" value="P-loop_NTPase"/>
</dbReference>
<dbReference type="PANTHER" id="PTHR10605">
    <property type="entry name" value="HEPARAN SULFATE SULFOTRANSFERASE"/>
    <property type="match status" value="1"/>
</dbReference>
<evidence type="ECO:0000259" key="3">
    <source>
        <dbReference type="Pfam" id="PF00685"/>
    </source>
</evidence>
<dbReference type="InterPro" id="IPR037359">
    <property type="entry name" value="NST/OST"/>
</dbReference>
<dbReference type="InterPro" id="IPR000863">
    <property type="entry name" value="Sulfotransferase_dom"/>
</dbReference>
<evidence type="ECO:0000256" key="2">
    <source>
        <dbReference type="ARBA" id="ARBA00023180"/>
    </source>
</evidence>
<evidence type="ECO:0000313" key="4">
    <source>
        <dbReference type="EMBL" id="GLB48137.1"/>
    </source>
</evidence>
<proteinExistence type="predicted"/>
<evidence type="ECO:0000313" key="5">
    <source>
        <dbReference type="Proteomes" id="UP001143543"/>
    </source>
</evidence>
<dbReference type="RefSeq" id="WP_281763791.1">
    <property type="nucleotide sequence ID" value="NZ_BRVO01000001.1"/>
</dbReference>
<protein>
    <submittedName>
        <fullName evidence="4">Sulfotransferase</fullName>
    </submittedName>
</protein>
<dbReference type="PANTHER" id="PTHR10605:SF56">
    <property type="entry name" value="BIFUNCTIONAL HEPARAN SULFATE N-DEACETYLASE_N-SULFOTRANSFERASE"/>
    <property type="match status" value="1"/>
</dbReference>
<keyword evidence="1" id="KW-0808">Transferase</keyword>
<comment type="caution">
    <text evidence="4">The sequence shown here is derived from an EMBL/GenBank/DDBJ whole genome shotgun (WGS) entry which is preliminary data.</text>
</comment>
<reference evidence="4" key="1">
    <citation type="submission" date="2022-07" db="EMBL/GenBank/DDBJ databases">
        <title>Taxonomy of Novel Oxalotrophic and Methylotrophic Bacteria.</title>
        <authorList>
            <person name="Sahin N."/>
            <person name="Tani A."/>
        </authorList>
    </citation>
    <scope>NUCLEOTIDE SEQUENCE</scope>
    <source>
        <strain evidence="4">Y10</strain>
    </source>
</reference>
<name>A0ABQ5MFG1_9FLAO</name>
<gene>
    <name evidence="4" type="ORF">Y10_05050</name>
</gene>